<feature type="compositionally biased region" description="Acidic residues" evidence="1">
    <location>
        <begin position="284"/>
        <end position="296"/>
    </location>
</feature>
<feature type="non-terminal residue" evidence="3">
    <location>
        <position position="762"/>
    </location>
</feature>
<name>A0A8J7NIA9_ATRSP</name>
<dbReference type="Pfam" id="PF00498">
    <property type="entry name" value="FHA"/>
    <property type="match status" value="1"/>
</dbReference>
<dbReference type="EMBL" id="JAAWVO010012818">
    <property type="protein sequence ID" value="MBN3313731.1"/>
    <property type="molecule type" value="Genomic_DNA"/>
</dbReference>
<evidence type="ECO:0000259" key="2">
    <source>
        <dbReference type="PROSITE" id="PS50006"/>
    </source>
</evidence>
<dbReference type="SMART" id="SM00358">
    <property type="entry name" value="DSRM"/>
    <property type="match status" value="1"/>
</dbReference>
<sequence>MSEKEEREQPDRVILERKGGEGTNETHAVEDPFKKPDVFKAPSLPVKKPGAAAPVSTVDEELVVENKNGSDTTNDCNQTTSPINAKPVKDNAASATVQGLASAQVPKARLPSKVSDVKFKPCPPLPYTEPPWGGLAETSYYFEILKNGSILDTVPLTERSFFVFGRLPNCDVSLEHPSISRYHAVVQYRRRAGEEGVIGEEKGFYAFDLSSTHGTFINKNKIPPKTYIRLRVGHVLKFGGSTRLFILQGPECDTEAESELSITELRERSQRQREELEKRMMGDGSDEEREGEEEGESSTSGSCASEEGSCTWGIGEDALPEEDENAENPFASEFQEDPEALYLKDPKKALQGFFDREGEELEYEYDDKGRSTWVCRVRLPVDDAVGRQLVAEVTHTGKKKEAAIQCALEACRILEARGLLRQEAVSRKRRKKNWEEEDFYDSDDDAFLDRTGAVEKKRKDRMMKAGRIQEKPETYDSLVVKLEDVERELAETEQKLSSSDPSSSEDPLDAFMCEVRRGAALDSMARKKLHVRVAELRRERQRLQKLVEITRPTQLPALQPTGGSQPTEPEKPRKLCLPMFGAMKGGSKFRLKTGTIGRLPPKRTDLPPELLNMKETPPGQEEEEEEEEEEMPASQLKDKASDRLGPEEAGTSFQEQEPSETRNSGDSGGRPHAAARLESDTGDGEMGPPGPEAPSTASTPQAPWPENSAVPPCAGPVRTGDAKAAETSPKKKKKMCGPSRVSSCITSRVASLSYHIHSETLP</sequence>
<feature type="region of interest" description="Disordered" evidence="1">
    <location>
        <begin position="551"/>
        <end position="742"/>
    </location>
</feature>
<dbReference type="Gene3D" id="2.60.200.20">
    <property type="match status" value="1"/>
</dbReference>
<evidence type="ECO:0000313" key="4">
    <source>
        <dbReference type="Proteomes" id="UP000736164"/>
    </source>
</evidence>
<dbReference type="PROSITE" id="PS50006">
    <property type="entry name" value="FHA_DOMAIN"/>
    <property type="match status" value="1"/>
</dbReference>
<dbReference type="Gene3D" id="3.30.160.20">
    <property type="match status" value="1"/>
</dbReference>
<dbReference type="AlphaFoldDB" id="A0A8J7NIA9"/>
<feature type="compositionally biased region" description="Low complexity" evidence="1">
    <location>
        <begin position="297"/>
        <end position="309"/>
    </location>
</feature>
<dbReference type="SUPFAM" id="SSF49879">
    <property type="entry name" value="SMAD/FHA domain"/>
    <property type="match status" value="1"/>
</dbReference>
<feature type="compositionally biased region" description="Polar residues" evidence="1">
    <location>
        <begin position="651"/>
        <end position="665"/>
    </location>
</feature>
<dbReference type="InterPro" id="IPR000253">
    <property type="entry name" value="FHA_dom"/>
</dbReference>
<organism evidence="3 4">
    <name type="scientific">Atractosteus spatula</name>
    <name type="common">Alligator gar</name>
    <name type="synonym">Lepisosteus spatula</name>
    <dbReference type="NCBI Taxonomy" id="7917"/>
    <lineage>
        <taxon>Eukaryota</taxon>
        <taxon>Metazoa</taxon>
        <taxon>Chordata</taxon>
        <taxon>Craniata</taxon>
        <taxon>Vertebrata</taxon>
        <taxon>Euteleostomi</taxon>
        <taxon>Actinopterygii</taxon>
        <taxon>Neopterygii</taxon>
        <taxon>Holostei</taxon>
        <taxon>Semionotiformes</taxon>
        <taxon>Lepisosteidae</taxon>
        <taxon>Atractosteus</taxon>
    </lineage>
</organism>
<dbReference type="Pfam" id="PF00035">
    <property type="entry name" value="dsrm"/>
    <property type="match status" value="1"/>
</dbReference>
<proteinExistence type="predicted"/>
<dbReference type="InterPro" id="IPR050923">
    <property type="entry name" value="Cell_Proc_Reg/RNA_Proc"/>
</dbReference>
<dbReference type="PANTHER" id="PTHR23308">
    <property type="entry name" value="NUCLEAR INHIBITOR OF PROTEIN PHOSPHATASE-1"/>
    <property type="match status" value="1"/>
</dbReference>
<dbReference type="CDD" id="cd22677">
    <property type="entry name" value="FHA_Kanadaptin"/>
    <property type="match status" value="1"/>
</dbReference>
<feature type="compositionally biased region" description="Acidic residues" evidence="1">
    <location>
        <begin position="620"/>
        <end position="631"/>
    </location>
</feature>
<feature type="non-terminal residue" evidence="3">
    <location>
        <position position="1"/>
    </location>
</feature>
<comment type="caution">
    <text evidence="3">The sequence shown here is derived from an EMBL/GenBank/DDBJ whole genome shotgun (WGS) entry which is preliminary data.</text>
</comment>
<evidence type="ECO:0000313" key="3">
    <source>
        <dbReference type="EMBL" id="MBN3313731.1"/>
    </source>
</evidence>
<protein>
    <submittedName>
        <fullName evidence="3">NADAP protein</fullName>
    </submittedName>
</protein>
<feature type="compositionally biased region" description="Basic and acidic residues" evidence="1">
    <location>
        <begin position="27"/>
        <end position="38"/>
    </location>
</feature>
<reference evidence="3" key="1">
    <citation type="journal article" date="2021" name="Cell">
        <title>Tracing the genetic footprints of vertebrate landing in non-teleost ray-finned fishes.</title>
        <authorList>
            <person name="Bi X."/>
            <person name="Wang K."/>
            <person name="Yang L."/>
            <person name="Pan H."/>
            <person name="Jiang H."/>
            <person name="Wei Q."/>
            <person name="Fang M."/>
            <person name="Yu H."/>
            <person name="Zhu C."/>
            <person name="Cai Y."/>
            <person name="He Y."/>
            <person name="Gan X."/>
            <person name="Zeng H."/>
            <person name="Yu D."/>
            <person name="Zhu Y."/>
            <person name="Jiang H."/>
            <person name="Qiu Q."/>
            <person name="Yang H."/>
            <person name="Zhang Y.E."/>
            <person name="Wang W."/>
            <person name="Zhu M."/>
            <person name="He S."/>
            <person name="Zhang G."/>
        </authorList>
    </citation>
    <scope>NUCLEOTIDE SEQUENCE</scope>
    <source>
        <strain evidence="3">Allg_001</strain>
    </source>
</reference>
<feature type="compositionally biased region" description="Basic and acidic residues" evidence="1">
    <location>
        <begin position="1"/>
        <end position="20"/>
    </location>
</feature>
<accession>A0A8J7NIA9</accession>
<gene>
    <name evidence="3" type="primary">Slc4a1ap</name>
    <name evidence="3" type="ORF">GTO95_0017867</name>
</gene>
<evidence type="ECO:0000256" key="1">
    <source>
        <dbReference type="SAM" id="MobiDB-lite"/>
    </source>
</evidence>
<feature type="domain" description="FHA" evidence="2">
    <location>
        <begin position="162"/>
        <end position="222"/>
    </location>
</feature>
<dbReference type="CDD" id="cd19856">
    <property type="entry name" value="DSRM_Kanadaptin"/>
    <property type="match status" value="1"/>
</dbReference>
<dbReference type="Proteomes" id="UP000736164">
    <property type="component" value="Unassembled WGS sequence"/>
</dbReference>
<dbReference type="InterPro" id="IPR014720">
    <property type="entry name" value="dsRBD_dom"/>
</dbReference>
<feature type="compositionally biased region" description="Basic and acidic residues" evidence="1">
    <location>
        <begin position="636"/>
        <end position="646"/>
    </location>
</feature>
<feature type="region of interest" description="Disordered" evidence="1">
    <location>
        <begin position="1"/>
        <end position="60"/>
    </location>
</feature>
<dbReference type="SMART" id="SM00240">
    <property type="entry name" value="FHA"/>
    <property type="match status" value="1"/>
</dbReference>
<dbReference type="InterPro" id="IPR008984">
    <property type="entry name" value="SMAD_FHA_dom_sf"/>
</dbReference>
<keyword evidence="4" id="KW-1185">Reference proteome</keyword>
<dbReference type="FunFam" id="2.60.200.20:FF:000023">
    <property type="entry name" value="Solute carrier family 4 member 1 adaptor protein"/>
    <property type="match status" value="1"/>
</dbReference>
<feature type="region of interest" description="Disordered" evidence="1">
    <location>
        <begin position="256"/>
        <end position="316"/>
    </location>
</feature>
<feature type="compositionally biased region" description="Basic and acidic residues" evidence="1">
    <location>
        <begin position="264"/>
        <end position="281"/>
    </location>
</feature>